<gene>
    <name evidence="1" type="ORF">GQ588_05120</name>
</gene>
<dbReference type="Pfam" id="PF10050">
    <property type="entry name" value="DUF2284"/>
    <property type="match status" value="1"/>
</dbReference>
<evidence type="ECO:0000313" key="1">
    <source>
        <dbReference type="EMBL" id="QHA00070.1"/>
    </source>
</evidence>
<protein>
    <submittedName>
        <fullName evidence="1">DUF2284 domain-containing protein</fullName>
    </submittedName>
</protein>
<reference evidence="1 2" key="1">
    <citation type="submission" date="2019-12" db="EMBL/GenBank/DDBJ databases">
        <title>Sequence classification of anaerobic respiratory reductive dehalogenases: First we see many, then we see few.</title>
        <authorList>
            <person name="Molenda O."/>
            <person name="Puentes Jacome L.A."/>
            <person name="Cao X."/>
            <person name="Nesbo C.L."/>
            <person name="Tang S."/>
            <person name="Morson N."/>
            <person name="Patron J."/>
            <person name="Lomheim L."/>
            <person name="Wishart D.S."/>
            <person name="Edwards E.A."/>
        </authorList>
    </citation>
    <scope>NUCLEOTIDE SEQUENCE [LARGE SCALE GENOMIC DNA]</scope>
    <source>
        <strain evidence="1 2">12DCA</strain>
    </source>
</reference>
<dbReference type="RefSeq" id="WP_019225483.1">
    <property type="nucleotide sequence ID" value="NZ_CP046996.1"/>
</dbReference>
<dbReference type="AlphaFoldDB" id="A0A857DFL1"/>
<dbReference type="EMBL" id="CP046996">
    <property type="protein sequence ID" value="QHA00070.1"/>
    <property type="molecule type" value="Genomic_DNA"/>
</dbReference>
<sequence>MDLRERLIEAFTKLGFDEYREIKVDNIVFSQDVFNQCARNTCGNFGKNHACPPGAGTEEERKARVRKYDQAFILCKIISILSGDDMMESMGILGNLNKALRKEFAAEDVLILGAGPCTLCEKCSALDGEPCRFPDKKQYSMEGNGIDVVRMSMDQKMTYNAGMGKVGFFSLVLYNH</sequence>
<dbReference type="InterPro" id="IPR019271">
    <property type="entry name" value="DUF2284_metal-binding"/>
</dbReference>
<accession>A0A857DFL1</accession>
<dbReference type="Proteomes" id="UP000430508">
    <property type="component" value="Chromosome"/>
</dbReference>
<evidence type="ECO:0000313" key="2">
    <source>
        <dbReference type="Proteomes" id="UP000430508"/>
    </source>
</evidence>
<proteinExistence type="predicted"/>
<organism evidence="1 2">
    <name type="scientific">Dehalobacter restrictus</name>
    <dbReference type="NCBI Taxonomy" id="55583"/>
    <lineage>
        <taxon>Bacteria</taxon>
        <taxon>Bacillati</taxon>
        <taxon>Bacillota</taxon>
        <taxon>Clostridia</taxon>
        <taxon>Eubacteriales</taxon>
        <taxon>Desulfitobacteriaceae</taxon>
        <taxon>Dehalobacter</taxon>
    </lineage>
</organism>
<name>A0A857DFL1_9FIRM</name>